<evidence type="ECO:0000256" key="7">
    <source>
        <dbReference type="ARBA" id="ARBA00023136"/>
    </source>
</evidence>
<keyword evidence="6 9" id="KW-1133">Transmembrane helix</keyword>
<evidence type="ECO:0000259" key="10">
    <source>
        <dbReference type="Pfam" id="PF03553"/>
    </source>
</evidence>
<feature type="transmembrane region" description="Helical" evidence="9">
    <location>
        <begin position="40"/>
        <end position="60"/>
    </location>
</feature>
<feature type="transmembrane region" description="Helical" evidence="9">
    <location>
        <begin position="198"/>
        <end position="220"/>
    </location>
</feature>
<accession>A0AAJ1V412</accession>
<keyword evidence="3" id="KW-0050">Antiport</keyword>
<organism evidence="11 12">
    <name type="scientific">Facklamia hominis</name>
    <dbReference type="NCBI Taxonomy" id="178214"/>
    <lineage>
        <taxon>Bacteria</taxon>
        <taxon>Bacillati</taxon>
        <taxon>Bacillota</taxon>
        <taxon>Bacilli</taxon>
        <taxon>Lactobacillales</taxon>
        <taxon>Aerococcaceae</taxon>
        <taxon>Facklamia</taxon>
    </lineage>
</organism>
<comment type="subcellular location">
    <subcellularLocation>
        <location evidence="1">Cell membrane</location>
        <topology evidence="1">Multi-pass membrane protein</topology>
    </subcellularLocation>
</comment>
<dbReference type="AlphaFoldDB" id="A0AAJ1V412"/>
<evidence type="ECO:0000313" key="12">
    <source>
        <dbReference type="Proteomes" id="UP001229251"/>
    </source>
</evidence>
<dbReference type="InterPro" id="IPR004770">
    <property type="entry name" value="Na/H_antiport_NhaC"/>
</dbReference>
<feature type="transmembrane region" description="Helical" evidence="9">
    <location>
        <begin position="140"/>
        <end position="163"/>
    </location>
</feature>
<dbReference type="PANTHER" id="PTHR33451:SF3">
    <property type="entry name" value="MALATE-2H(+)_NA(+)-LACTATE ANTIPORTER"/>
    <property type="match status" value="1"/>
</dbReference>
<feature type="transmembrane region" description="Helical" evidence="9">
    <location>
        <begin position="411"/>
        <end position="433"/>
    </location>
</feature>
<dbReference type="RefSeq" id="WP_285066297.1">
    <property type="nucleotide sequence ID" value="NZ_JASOOE010000016.1"/>
</dbReference>
<dbReference type="GO" id="GO:0005886">
    <property type="term" value="C:plasma membrane"/>
    <property type="evidence" value="ECO:0007669"/>
    <property type="project" value="UniProtKB-SubCell"/>
</dbReference>
<feature type="transmembrane region" description="Helical" evidence="9">
    <location>
        <begin position="15"/>
        <end position="33"/>
    </location>
</feature>
<evidence type="ECO:0000256" key="6">
    <source>
        <dbReference type="ARBA" id="ARBA00022989"/>
    </source>
</evidence>
<dbReference type="PANTHER" id="PTHR33451">
    <property type="entry name" value="MALATE-2H(+)/NA(+)-LACTATE ANTIPORTER"/>
    <property type="match status" value="1"/>
</dbReference>
<comment type="caution">
    <text evidence="11">The sequence shown here is derived from an EMBL/GenBank/DDBJ whole genome shotgun (WGS) entry which is preliminary data.</text>
</comment>
<feature type="transmembrane region" description="Helical" evidence="9">
    <location>
        <begin position="80"/>
        <end position="107"/>
    </location>
</feature>
<dbReference type="EMBL" id="JASOOE010000016">
    <property type="protein sequence ID" value="MDK7187861.1"/>
    <property type="molecule type" value="Genomic_DNA"/>
</dbReference>
<feature type="transmembrane region" description="Helical" evidence="9">
    <location>
        <begin position="240"/>
        <end position="259"/>
    </location>
</feature>
<evidence type="ECO:0000256" key="1">
    <source>
        <dbReference type="ARBA" id="ARBA00004651"/>
    </source>
</evidence>
<keyword evidence="4" id="KW-1003">Cell membrane</keyword>
<name>A0AAJ1V412_9LACT</name>
<proteinExistence type="inferred from homology"/>
<evidence type="ECO:0000256" key="4">
    <source>
        <dbReference type="ARBA" id="ARBA00022475"/>
    </source>
</evidence>
<evidence type="ECO:0000256" key="3">
    <source>
        <dbReference type="ARBA" id="ARBA00022449"/>
    </source>
</evidence>
<evidence type="ECO:0000313" key="11">
    <source>
        <dbReference type="EMBL" id="MDK7187861.1"/>
    </source>
</evidence>
<protein>
    <submittedName>
        <fullName evidence="11">Na+/H+ antiporter NhaC</fullName>
    </submittedName>
</protein>
<evidence type="ECO:0000256" key="9">
    <source>
        <dbReference type="SAM" id="Phobius"/>
    </source>
</evidence>
<keyword evidence="7 9" id="KW-0472">Membrane</keyword>
<sequence length="477" mass="51269">MNETKTQLPKKDPSFAYASLVLVTIAIIMVCGIRIFQAPLAVVMFLSWLIVNFFAHFLGYTYPELETIAIDTIRNSIQAVIIMLGVGVLISAWIAAGTVPTIIYYGLSLINPSYFLVATLLICALTSMFTGTSWGTIGTVGIALLGIGNGMGIHPGMVAGALISGSWFGDKLSPLSDTTNFASSVMGVPLMTHVKHMLYTTVPALIVSAILFLILGFGAGTANVNTDSISTIQAGLQANYHIGLISLIPMIVVITLLLMRRPASQSILIGGALGILFAIFYQGFDTSMVLKAALTGFDYDFNNDFLSKLLNRGGMDSMTRTIQALIFTTGMGGMLREMRILNVLVGKISHRINSTFSSIATGSFVSYLAIALTGSHMFAAIIVQSTVLDLFKKNGLKPENASRICEDCGTLGVTLIPYGVTALFIVDTLNISFSQYVPYAFLCYLCPIFGLLCGLTGFGIARYSKEEMLKLNEEGNM</sequence>
<keyword evidence="2" id="KW-0813">Transport</keyword>
<feature type="domain" description="Na+/H+ antiporter NhaC-like C-terminal" evidence="10">
    <location>
        <begin position="167"/>
        <end position="458"/>
    </location>
</feature>
<dbReference type="InterPro" id="IPR018461">
    <property type="entry name" value="Na/H_Antiport_NhaC-like_C"/>
</dbReference>
<feature type="transmembrane region" description="Helical" evidence="9">
    <location>
        <begin position="439"/>
        <end position="461"/>
    </location>
</feature>
<comment type="similarity">
    <text evidence="8">Belongs to the NhaC Na(+)/H(+) (TC 2.A.35) antiporter family.</text>
</comment>
<evidence type="ECO:0000256" key="8">
    <source>
        <dbReference type="ARBA" id="ARBA00038435"/>
    </source>
</evidence>
<feature type="transmembrane region" description="Helical" evidence="9">
    <location>
        <begin position="266"/>
        <end position="284"/>
    </location>
</feature>
<dbReference type="NCBIfam" id="TIGR00931">
    <property type="entry name" value="antiport_nhaC"/>
    <property type="match status" value="1"/>
</dbReference>
<reference evidence="11" key="1">
    <citation type="submission" date="2023-05" db="EMBL/GenBank/DDBJ databases">
        <title>Cataloging the Phylogenetic Diversity of Human Bladder Bacteria.</title>
        <authorList>
            <person name="Du J."/>
        </authorList>
    </citation>
    <scope>NUCLEOTIDE SEQUENCE</scope>
    <source>
        <strain evidence="11">UMB1231</strain>
    </source>
</reference>
<gene>
    <name evidence="11" type="primary">nhaC</name>
    <name evidence="11" type="ORF">QP433_07695</name>
</gene>
<keyword evidence="5 9" id="KW-0812">Transmembrane</keyword>
<evidence type="ECO:0000256" key="2">
    <source>
        <dbReference type="ARBA" id="ARBA00022448"/>
    </source>
</evidence>
<dbReference type="Proteomes" id="UP001229251">
    <property type="component" value="Unassembled WGS sequence"/>
</dbReference>
<dbReference type="GO" id="GO:0015297">
    <property type="term" value="F:antiporter activity"/>
    <property type="evidence" value="ECO:0007669"/>
    <property type="project" value="UniProtKB-KW"/>
</dbReference>
<dbReference type="Pfam" id="PF03553">
    <property type="entry name" value="Na_H_antiporter"/>
    <property type="match status" value="1"/>
</dbReference>
<dbReference type="InterPro" id="IPR052180">
    <property type="entry name" value="NhaC_Na-H+_Antiporter"/>
</dbReference>
<evidence type="ECO:0000256" key="5">
    <source>
        <dbReference type="ARBA" id="ARBA00022692"/>
    </source>
</evidence>
<feature type="transmembrane region" description="Helical" evidence="9">
    <location>
        <begin position="364"/>
        <end position="391"/>
    </location>
</feature>